<dbReference type="InterPro" id="IPR030470">
    <property type="entry name" value="UbiA_prenylTrfase_CS"/>
</dbReference>
<protein>
    <recommendedName>
        <fullName evidence="9">Heme O synthase</fullName>
    </recommendedName>
</protein>
<evidence type="ECO:0000256" key="1">
    <source>
        <dbReference type="ARBA" id="ARBA00004141"/>
    </source>
</evidence>
<keyword evidence="4 7" id="KW-1133">Transmembrane helix</keyword>
<organism evidence="8">
    <name type="scientific">marine metagenome</name>
    <dbReference type="NCBI Taxonomy" id="408172"/>
    <lineage>
        <taxon>unclassified sequences</taxon>
        <taxon>metagenomes</taxon>
        <taxon>ecological metagenomes</taxon>
    </lineage>
</organism>
<feature type="transmembrane region" description="Helical" evidence="7">
    <location>
        <begin position="282"/>
        <end position="299"/>
    </location>
</feature>
<evidence type="ECO:0000256" key="7">
    <source>
        <dbReference type="SAM" id="Phobius"/>
    </source>
</evidence>
<sequence>MDTGLYKSQSKSTDNIIKQGLKVFLELTKARLAISVVFSSLAGYLIALDNYDIYVIILLVLGGYCMVGASNSFNQIIERDLDALMDRTKNRPIPSGRVSVSSAFILSVVLTLIGIVVLYRINAKTALFGAISIFIYTCMYTPLKAKTPLSVFVGAFPGAIPFMLGWVAATNNFGIEAGTLFAIQFFWQFPHFWALGWMLHDDYKKAGINMLPTKKKDKATAFQTILYTIWMIMISLLPLSGLTGDLHLSIFSAFLIGLIGLLMLYYSINLYNKMSTDAAKKLFRASVVCLTLVQLVYVIDKIYIWS</sequence>
<feature type="transmembrane region" description="Helical" evidence="7">
    <location>
        <begin position="125"/>
        <end position="143"/>
    </location>
</feature>
<dbReference type="GO" id="GO:0016020">
    <property type="term" value="C:membrane"/>
    <property type="evidence" value="ECO:0007669"/>
    <property type="project" value="UniProtKB-SubCell"/>
</dbReference>
<dbReference type="EMBL" id="UINC01001654">
    <property type="protein sequence ID" value="SUZ85853.1"/>
    <property type="molecule type" value="Genomic_DNA"/>
</dbReference>
<dbReference type="PANTHER" id="PTHR43448">
    <property type="entry name" value="PROTOHEME IX FARNESYLTRANSFERASE, MITOCHONDRIAL"/>
    <property type="match status" value="1"/>
</dbReference>
<feature type="transmembrane region" description="Helical" evidence="7">
    <location>
        <begin position="53"/>
        <end position="77"/>
    </location>
</feature>
<reference evidence="8" key="1">
    <citation type="submission" date="2018-05" db="EMBL/GenBank/DDBJ databases">
        <authorList>
            <person name="Lanie J.A."/>
            <person name="Ng W.-L."/>
            <person name="Kazmierczak K.M."/>
            <person name="Andrzejewski T.M."/>
            <person name="Davidsen T.M."/>
            <person name="Wayne K.J."/>
            <person name="Tettelin H."/>
            <person name="Glass J.I."/>
            <person name="Rusch D."/>
            <person name="Podicherti R."/>
            <person name="Tsui H.-C.T."/>
            <person name="Winkler M.E."/>
        </authorList>
    </citation>
    <scope>NUCLEOTIDE SEQUENCE</scope>
</reference>
<feature type="transmembrane region" description="Helical" evidence="7">
    <location>
        <begin position="98"/>
        <end position="119"/>
    </location>
</feature>
<dbReference type="PANTHER" id="PTHR43448:SF2">
    <property type="entry name" value="PROTOHEME IX FARNESYLTRANSFERASE, MITOCHONDRIAL"/>
    <property type="match status" value="1"/>
</dbReference>
<dbReference type="PROSITE" id="PS00943">
    <property type="entry name" value="UBIA"/>
    <property type="match status" value="1"/>
</dbReference>
<dbReference type="GO" id="GO:0005739">
    <property type="term" value="C:mitochondrion"/>
    <property type="evidence" value="ECO:0007669"/>
    <property type="project" value="TreeGrafter"/>
</dbReference>
<dbReference type="NCBIfam" id="TIGR01473">
    <property type="entry name" value="cyoE_ctaB"/>
    <property type="match status" value="1"/>
</dbReference>
<feature type="transmembrane region" description="Helical" evidence="7">
    <location>
        <begin position="150"/>
        <end position="169"/>
    </location>
</feature>
<feature type="transmembrane region" description="Helical" evidence="7">
    <location>
        <begin position="181"/>
        <end position="199"/>
    </location>
</feature>
<dbReference type="InterPro" id="IPR044878">
    <property type="entry name" value="UbiA_sf"/>
</dbReference>
<evidence type="ECO:0000256" key="2">
    <source>
        <dbReference type="ARBA" id="ARBA00022679"/>
    </source>
</evidence>
<evidence type="ECO:0000256" key="5">
    <source>
        <dbReference type="ARBA" id="ARBA00023133"/>
    </source>
</evidence>
<feature type="transmembrane region" description="Helical" evidence="7">
    <location>
        <begin position="30"/>
        <end position="47"/>
    </location>
</feature>
<dbReference type="InterPro" id="IPR006369">
    <property type="entry name" value="Protohaem_IX_farnesylTrfase"/>
</dbReference>
<evidence type="ECO:0000256" key="3">
    <source>
        <dbReference type="ARBA" id="ARBA00022692"/>
    </source>
</evidence>
<dbReference type="Gene3D" id="1.10.357.140">
    <property type="entry name" value="UbiA prenyltransferase"/>
    <property type="match status" value="1"/>
</dbReference>
<evidence type="ECO:0000256" key="4">
    <source>
        <dbReference type="ARBA" id="ARBA00022989"/>
    </source>
</evidence>
<keyword evidence="6 7" id="KW-0472">Membrane</keyword>
<dbReference type="CDD" id="cd13957">
    <property type="entry name" value="PT_UbiA_Cox10"/>
    <property type="match status" value="1"/>
</dbReference>
<keyword evidence="2" id="KW-0808">Transferase</keyword>
<dbReference type="AlphaFoldDB" id="A0A381R8K3"/>
<accession>A0A381R8K3</accession>
<name>A0A381R8K3_9ZZZZ</name>
<dbReference type="GO" id="GO:0006784">
    <property type="term" value="P:heme A biosynthetic process"/>
    <property type="evidence" value="ECO:0007669"/>
    <property type="project" value="TreeGrafter"/>
</dbReference>
<evidence type="ECO:0000256" key="6">
    <source>
        <dbReference type="ARBA" id="ARBA00023136"/>
    </source>
</evidence>
<dbReference type="Pfam" id="PF01040">
    <property type="entry name" value="UbiA"/>
    <property type="match status" value="1"/>
</dbReference>
<evidence type="ECO:0008006" key="9">
    <source>
        <dbReference type="Google" id="ProtNLM"/>
    </source>
</evidence>
<dbReference type="InterPro" id="IPR000537">
    <property type="entry name" value="UbiA_prenyltransferase"/>
</dbReference>
<proteinExistence type="inferred from homology"/>
<gene>
    <name evidence="8" type="ORF">METZ01_LOCUS38707</name>
</gene>
<comment type="subcellular location">
    <subcellularLocation>
        <location evidence="1">Membrane</location>
        <topology evidence="1">Multi-pass membrane protein</topology>
    </subcellularLocation>
</comment>
<keyword evidence="5" id="KW-0350">Heme biosynthesis</keyword>
<keyword evidence="3 7" id="KW-0812">Transmembrane</keyword>
<dbReference type="GO" id="GO:0008495">
    <property type="term" value="F:protoheme IX farnesyltransferase activity"/>
    <property type="evidence" value="ECO:0007669"/>
    <property type="project" value="InterPro"/>
</dbReference>
<evidence type="ECO:0000313" key="8">
    <source>
        <dbReference type="EMBL" id="SUZ85853.1"/>
    </source>
</evidence>
<dbReference type="HAMAP" id="MF_00154">
    <property type="entry name" value="CyoE_CtaB"/>
    <property type="match status" value="1"/>
</dbReference>
<feature type="transmembrane region" description="Helical" evidence="7">
    <location>
        <begin position="220"/>
        <end position="240"/>
    </location>
</feature>
<feature type="transmembrane region" description="Helical" evidence="7">
    <location>
        <begin position="246"/>
        <end position="270"/>
    </location>
</feature>